<dbReference type="VEuPathDB" id="CryptoDB:GNI_231230"/>
<dbReference type="EMBL" id="AFNH02001847">
    <property type="protein sequence ID" value="EZG42750.1"/>
    <property type="molecule type" value="Genomic_DNA"/>
</dbReference>
<keyword evidence="2" id="KW-1185">Reference proteome</keyword>
<name>A0A023AWY8_GRENI</name>
<evidence type="ECO:0000313" key="1">
    <source>
        <dbReference type="EMBL" id="EZG42750.1"/>
    </source>
</evidence>
<reference evidence="1" key="1">
    <citation type="submission" date="2013-12" db="EMBL/GenBank/DDBJ databases">
        <authorList>
            <person name="Omoto C.K."/>
            <person name="Sibley D."/>
            <person name="Venepally P."/>
            <person name="Hadjithomas M."/>
            <person name="Karamycheva S."/>
            <person name="Brunk B."/>
            <person name="Roos D."/>
            <person name="Caler E."/>
            <person name="Lorenzi H."/>
        </authorList>
    </citation>
    <scope>NUCLEOTIDE SEQUENCE</scope>
</reference>
<protein>
    <submittedName>
        <fullName evidence="1">Uncharacterized protein</fullName>
    </submittedName>
</protein>
<organism evidence="1 2">
    <name type="scientific">Gregarina niphandrodes</name>
    <name type="common">Septate eugregarine</name>
    <dbReference type="NCBI Taxonomy" id="110365"/>
    <lineage>
        <taxon>Eukaryota</taxon>
        <taxon>Sar</taxon>
        <taxon>Alveolata</taxon>
        <taxon>Apicomplexa</taxon>
        <taxon>Conoidasida</taxon>
        <taxon>Gregarinasina</taxon>
        <taxon>Eugregarinorida</taxon>
        <taxon>Gregarinidae</taxon>
        <taxon>Gregarina</taxon>
    </lineage>
</organism>
<dbReference type="Proteomes" id="UP000019763">
    <property type="component" value="Unassembled WGS sequence"/>
</dbReference>
<proteinExistence type="predicted"/>
<dbReference type="AlphaFoldDB" id="A0A023AWY8"/>
<dbReference type="RefSeq" id="XP_011133970.1">
    <property type="nucleotide sequence ID" value="XM_011135668.1"/>
</dbReference>
<evidence type="ECO:0000313" key="2">
    <source>
        <dbReference type="Proteomes" id="UP000019763"/>
    </source>
</evidence>
<comment type="caution">
    <text evidence="1">The sequence shown here is derived from an EMBL/GenBank/DDBJ whole genome shotgun (WGS) entry which is preliminary data.</text>
</comment>
<gene>
    <name evidence="1" type="ORF">GNI_231230</name>
</gene>
<accession>A0A023AWY8</accession>
<sequence>MEYSHQKGIKHDTTKWNELLRSAERFDLTKEIASFMNGEMSYLRACIYTVRVLLINEPISRKKILLQLTMESVVVLLTADGSVVLPPRGNDGAVRMRWRQSTKAVVLR</sequence>
<dbReference type="GeneID" id="22916738"/>